<dbReference type="InterPro" id="IPR006059">
    <property type="entry name" value="SBP"/>
</dbReference>
<protein>
    <submittedName>
        <fullName evidence="3">Sugar ABC transporter substrate-binding protein</fullName>
    </submittedName>
</protein>
<dbReference type="EMBL" id="JAHQCW010000024">
    <property type="protein sequence ID" value="MBU9737755.1"/>
    <property type="molecule type" value="Genomic_DNA"/>
</dbReference>
<feature type="region of interest" description="Disordered" evidence="1">
    <location>
        <begin position="27"/>
        <end position="54"/>
    </location>
</feature>
<comment type="caution">
    <text evidence="3">The sequence shown here is derived from an EMBL/GenBank/DDBJ whole genome shotgun (WGS) entry which is preliminary data.</text>
</comment>
<feature type="signal peptide" evidence="2">
    <location>
        <begin position="1"/>
        <end position="21"/>
    </location>
</feature>
<dbReference type="Gene3D" id="3.40.190.10">
    <property type="entry name" value="Periplasmic binding protein-like II"/>
    <property type="match status" value="1"/>
</dbReference>
<dbReference type="Pfam" id="PF01547">
    <property type="entry name" value="SBP_bac_1"/>
    <property type="match status" value="1"/>
</dbReference>
<accession>A0A949K2Y4</accession>
<dbReference type="PROSITE" id="PS51257">
    <property type="entry name" value="PROKAR_LIPOPROTEIN"/>
    <property type="match status" value="1"/>
</dbReference>
<gene>
    <name evidence="3" type="ORF">KTH89_14505</name>
</gene>
<evidence type="ECO:0000256" key="1">
    <source>
        <dbReference type="SAM" id="MobiDB-lite"/>
    </source>
</evidence>
<feature type="compositionally biased region" description="Basic and acidic residues" evidence="1">
    <location>
        <begin position="42"/>
        <end position="53"/>
    </location>
</feature>
<dbReference type="AlphaFoldDB" id="A0A949K2Y4"/>
<feature type="chain" id="PRO_5039459863" evidence="2">
    <location>
        <begin position="22"/>
        <end position="453"/>
    </location>
</feature>
<organism evidence="3 4">
    <name type="scientific">Diplocloster agilis</name>
    <dbReference type="NCBI Taxonomy" id="2850323"/>
    <lineage>
        <taxon>Bacteria</taxon>
        <taxon>Bacillati</taxon>
        <taxon>Bacillota</taxon>
        <taxon>Clostridia</taxon>
        <taxon>Lachnospirales</taxon>
        <taxon>Lachnospiraceae</taxon>
        <taxon>Diplocloster</taxon>
    </lineage>
</organism>
<dbReference type="Proteomes" id="UP000712157">
    <property type="component" value="Unassembled WGS sequence"/>
</dbReference>
<keyword evidence="2" id="KW-0732">Signal</keyword>
<sequence>MKYRKLTAVLMAMTMVAALFTGCGSKTEEPAQTPAGQEAQGGDEKSDSGKADGEPITIQVMSGMMGEKVEGAIEQEIADDFMEKNPNIKIEFIPMSTNDVQKKIITLATGDSLPDVVGVQPTWLAQFEEMGIFEDLRPMMGEEYVNTYFEGALYEASVGDKILMFPWLCTPTALLYRADWFEEEGIQPPSNWDEFLEAAKKMTKDTDGDGKIDRWGFSMVGTRNNSGESRFVAMSRTWGVDEVVDNNGTWESGFTSPEFENFLTYFTDLNNEYGVVPPGAVETGYAEAVNYFSTEKTAMMITGSNAIGVIKSQNPEVGEKMASCMLPTGTTSCSATGIGGYAISATSEHKEEALEYLKFTLLPENILKFAEGTGRMPTQKDVMQDEMFNQEIFKGYVAMLDKPYKQPVFPGYVELLDVAGEAYSNIMGTGQSVEDAMKVVKEKTEAILAENNK</sequence>
<dbReference type="SUPFAM" id="SSF53850">
    <property type="entry name" value="Periplasmic binding protein-like II"/>
    <property type="match status" value="1"/>
</dbReference>
<dbReference type="CDD" id="cd13585">
    <property type="entry name" value="PBP2_TMBP_like"/>
    <property type="match status" value="1"/>
</dbReference>
<evidence type="ECO:0000313" key="4">
    <source>
        <dbReference type="Proteomes" id="UP000712157"/>
    </source>
</evidence>
<evidence type="ECO:0000313" key="3">
    <source>
        <dbReference type="EMBL" id="MBU9737755.1"/>
    </source>
</evidence>
<keyword evidence="4" id="KW-1185">Reference proteome</keyword>
<dbReference type="PANTHER" id="PTHR43649:SF12">
    <property type="entry name" value="DIACETYLCHITOBIOSE BINDING PROTEIN DASA"/>
    <property type="match status" value="1"/>
</dbReference>
<dbReference type="RefSeq" id="WP_158348332.1">
    <property type="nucleotide sequence ID" value="NZ_JAHQCW010000024.1"/>
</dbReference>
<evidence type="ECO:0000256" key="2">
    <source>
        <dbReference type="SAM" id="SignalP"/>
    </source>
</evidence>
<dbReference type="InterPro" id="IPR050490">
    <property type="entry name" value="Bact_solute-bd_prot1"/>
</dbReference>
<reference evidence="3" key="1">
    <citation type="submission" date="2021-06" db="EMBL/GenBank/DDBJ databases">
        <title>Description of novel taxa of the family Lachnospiraceae.</title>
        <authorList>
            <person name="Chaplin A.V."/>
            <person name="Sokolova S.R."/>
            <person name="Pikina A.P."/>
            <person name="Korzhanova M."/>
            <person name="Belova V."/>
            <person name="Korostin D."/>
            <person name="Efimov B.A."/>
        </authorList>
    </citation>
    <scope>NUCLEOTIDE SEQUENCE</scope>
    <source>
        <strain evidence="3">ASD5720</strain>
    </source>
</reference>
<proteinExistence type="predicted"/>
<name>A0A949K2Y4_9FIRM</name>
<dbReference type="PANTHER" id="PTHR43649">
    <property type="entry name" value="ARABINOSE-BINDING PROTEIN-RELATED"/>
    <property type="match status" value="1"/>
</dbReference>